<feature type="region of interest" description="Disordered" evidence="2">
    <location>
        <begin position="66"/>
        <end position="97"/>
    </location>
</feature>
<dbReference type="SUPFAM" id="SSF46565">
    <property type="entry name" value="Chaperone J-domain"/>
    <property type="match status" value="1"/>
</dbReference>
<dbReference type="GO" id="GO:0042026">
    <property type="term" value="P:protein refolding"/>
    <property type="evidence" value="ECO:0007669"/>
    <property type="project" value="TreeGrafter"/>
</dbReference>
<dbReference type="CDD" id="cd10747">
    <property type="entry name" value="DnaJ_C"/>
    <property type="match status" value="1"/>
</dbReference>
<dbReference type="PRINTS" id="PR00625">
    <property type="entry name" value="JDOMAIN"/>
</dbReference>
<gene>
    <name evidence="4" type="ORF">C8P69_103478</name>
</gene>
<organism evidence="4 5">
    <name type="scientific">Phreatobacter oligotrophus</name>
    <dbReference type="NCBI Taxonomy" id="1122261"/>
    <lineage>
        <taxon>Bacteria</taxon>
        <taxon>Pseudomonadati</taxon>
        <taxon>Pseudomonadota</taxon>
        <taxon>Alphaproteobacteria</taxon>
        <taxon>Hyphomicrobiales</taxon>
        <taxon>Phreatobacteraceae</taxon>
        <taxon>Phreatobacter</taxon>
    </lineage>
</organism>
<dbReference type="CDD" id="cd06257">
    <property type="entry name" value="DnaJ"/>
    <property type="match status" value="1"/>
</dbReference>
<dbReference type="InterPro" id="IPR001623">
    <property type="entry name" value="DnaJ_domain"/>
</dbReference>
<evidence type="ECO:0000256" key="1">
    <source>
        <dbReference type="ARBA" id="ARBA00023186"/>
    </source>
</evidence>
<reference evidence="4 5" key="1">
    <citation type="submission" date="2018-04" db="EMBL/GenBank/DDBJ databases">
        <title>Genomic Encyclopedia of Archaeal and Bacterial Type Strains, Phase II (KMG-II): from individual species to whole genera.</title>
        <authorList>
            <person name="Goeker M."/>
        </authorList>
    </citation>
    <scope>NUCLEOTIDE SEQUENCE [LARGE SCALE GENOMIC DNA]</scope>
    <source>
        <strain evidence="4 5">DSM 25521</strain>
    </source>
</reference>
<dbReference type="GO" id="GO:0051082">
    <property type="term" value="F:unfolded protein binding"/>
    <property type="evidence" value="ECO:0007669"/>
    <property type="project" value="InterPro"/>
</dbReference>
<evidence type="ECO:0000313" key="5">
    <source>
        <dbReference type="Proteomes" id="UP000241808"/>
    </source>
</evidence>
<name>A0A2T4ZF64_9HYPH</name>
<evidence type="ECO:0000256" key="2">
    <source>
        <dbReference type="SAM" id="MobiDB-lite"/>
    </source>
</evidence>
<sequence length="337" mass="35540">MARDPYDVIGVARSASADEIKRAFRKKAKALHPDANPTDAKAQDRFAELNNAYELLSDAEKKRQFDRGEIDAEGKPRFAGFEGFGGGRPRGGTGAGAGPNAETIFESFSFGPDGFRRSGGKAGPGGQPGGPPPMDDFFDILSGMTGRGGGRGRSPFEPDMGPPPAGEDVTLTIKVPFLDAARGATQRIVLPSGETLDLKIPAGTRDGHRMRLRGKGKPGSLGRPTGDAYVVIAVEPHPAFKAEGKDIRLDLPIALDEAILGGKVRAPTLDGEVELTLPAMTSSGKTFRLRGKGLAGEGEPGDLYVTVRIVLPEASADLEGFARVLRERRKGSPRDGA</sequence>
<dbReference type="EMBL" id="PZZL01000003">
    <property type="protein sequence ID" value="PTM60544.1"/>
    <property type="molecule type" value="Genomic_DNA"/>
</dbReference>
<comment type="caution">
    <text evidence="4">The sequence shown here is derived from an EMBL/GenBank/DDBJ whole genome shotgun (WGS) entry which is preliminary data.</text>
</comment>
<dbReference type="InterPro" id="IPR002939">
    <property type="entry name" value="DnaJ_C"/>
</dbReference>
<dbReference type="RefSeq" id="WP_108176416.1">
    <property type="nucleotide sequence ID" value="NZ_PZZL01000003.1"/>
</dbReference>
<dbReference type="PROSITE" id="PS00636">
    <property type="entry name" value="DNAJ_1"/>
    <property type="match status" value="1"/>
</dbReference>
<keyword evidence="5" id="KW-1185">Reference proteome</keyword>
<dbReference type="Pfam" id="PF00226">
    <property type="entry name" value="DnaJ"/>
    <property type="match status" value="1"/>
</dbReference>
<evidence type="ECO:0000259" key="3">
    <source>
        <dbReference type="PROSITE" id="PS50076"/>
    </source>
</evidence>
<dbReference type="InterPro" id="IPR018253">
    <property type="entry name" value="DnaJ_domain_CS"/>
</dbReference>
<dbReference type="Pfam" id="PF01556">
    <property type="entry name" value="DnaJ_C"/>
    <property type="match status" value="1"/>
</dbReference>
<dbReference type="Gene3D" id="1.10.287.110">
    <property type="entry name" value="DnaJ domain"/>
    <property type="match status" value="1"/>
</dbReference>
<dbReference type="Gene3D" id="2.60.260.20">
    <property type="entry name" value="Urease metallochaperone UreE, N-terminal domain"/>
    <property type="match status" value="2"/>
</dbReference>
<dbReference type="OrthoDB" id="9779889at2"/>
<protein>
    <submittedName>
        <fullName evidence="4">DnaJ-class molecular chaperone</fullName>
    </submittedName>
</protein>
<dbReference type="InterPro" id="IPR008971">
    <property type="entry name" value="HSP40/DnaJ_pept-bd"/>
</dbReference>
<dbReference type="PANTHER" id="PTHR43096">
    <property type="entry name" value="DNAJ HOMOLOG 1, MITOCHONDRIAL-RELATED"/>
    <property type="match status" value="1"/>
</dbReference>
<dbReference type="SUPFAM" id="SSF49493">
    <property type="entry name" value="HSP40/DnaJ peptide-binding domain"/>
    <property type="match status" value="2"/>
</dbReference>
<evidence type="ECO:0000313" key="4">
    <source>
        <dbReference type="EMBL" id="PTM60544.1"/>
    </source>
</evidence>
<proteinExistence type="predicted"/>
<dbReference type="Proteomes" id="UP000241808">
    <property type="component" value="Unassembled WGS sequence"/>
</dbReference>
<dbReference type="GO" id="GO:0005737">
    <property type="term" value="C:cytoplasm"/>
    <property type="evidence" value="ECO:0007669"/>
    <property type="project" value="TreeGrafter"/>
</dbReference>
<accession>A0A2T4ZF64</accession>
<feature type="compositionally biased region" description="Gly residues" evidence="2">
    <location>
        <begin position="82"/>
        <end position="97"/>
    </location>
</feature>
<keyword evidence="1" id="KW-0143">Chaperone</keyword>
<feature type="region of interest" description="Disordered" evidence="2">
    <location>
        <begin position="112"/>
        <end position="134"/>
    </location>
</feature>
<dbReference type="SMART" id="SM00271">
    <property type="entry name" value="DnaJ"/>
    <property type="match status" value="1"/>
</dbReference>
<dbReference type="AlphaFoldDB" id="A0A2T4ZF64"/>
<dbReference type="PANTHER" id="PTHR43096:SF52">
    <property type="entry name" value="DNAJ HOMOLOG 1, MITOCHONDRIAL-RELATED"/>
    <property type="match status" value="1"/>
</dbReference>
<dbReference type="PROSITE" id="PS50076">
    <property type="entry name" value="DNAJ_2"/>
    <property type="match status" value="1"/>
</dbReference>
<dbReference type="FunFam" id="2.60.260.20:FF:000013">
    <property type="entry name" value="DnaJ subfamily B member 11"/>
    <property type="match status" value="1"/>
</dbReference>
<feature type="domain" description="J" evidence="3">
    <location>
        <begin position="4"/>
        <end position="69"/>
    </location>
</feature>
<feature type="compositionally biased region" description="Basic and acidic residues" evidence="2">
    <location>
        <begin position="66"/>
        <end position="76"/>
    </location>
</feature>
<dbReference type="InterPro" id="IPR036869">
    <property type="entry name" value="J_dom_sf"/>
</dbReference>